<dbReference type="AlphaFoldDB" id="A0A369TBK9"/>
<dbReference type="GO" id="GO:0042597">
    <property type="term" value="C:periplasmic space"/>
    <property type="evidence" value="ECO:0007669"/>
    <property type="project" value="UniProtKB-SubCell"/>
</dbReference>
<evidence type="ECO:0000259" key="4">
    <source>
        <dbReference type="Pfam" id="PF09084"/>
    </source>
</evidence>
<keyword evidence="6" id="KW-1185">Reference proteome</keyword>
<evidence type="ECO:0000313" key="5">
    <source>
        <dbReference type="EMBL" id="RDD62658.1"/>
    </source>
</evidence>
<comment type="caution">
    <text evidence="5">The sequence shown here is derived from an EMBL/GenBank/DDBJ whole genome shotgun (WGS) entry which is preliminary data.</text>
</comment>
<evidence type="ECO:0000313" key="6">
    <source>
        <dbReference type="Proteomes" id="UP000253941"/>
    </source>
</evidence>
<dbReference type="SUPFAM" id="SSF53850">
    <property type="entry name" value="Periplasmic binding protein-like II"/>
    <property type="match status" value="1"/>
</dbReference>
<comment type="similarity">
    <text evidence="2">Belongs to the bacterial solute-binding protein SsuA/TauA family.</text>
</comment>
<dbReference type="PANTHER" id="PTHR30024:SF47">
    <property type="entry name" value="TAURINE-BINDING PERIPLASMIC PROTEIN"/>
    <property type="match status" value="1"/>
</dbReference>
<evidence type="ECO:0000256" key="2">
    <source>
        <dbReference type="ARBA" id="ARBA00010742"/>
    </source>
</evidence>
<protein>
    <submittedName>
        <fullName evidence="5">ABC transporter substrate-binding protein</fullName>
    </submittedName>
</protein>
<dbReference type="InterPro" id="IPR015168">
    <property type="entry name" value="SsuA/THI5"/>
</dbReference>
<dbReference type="Proteomes" id="UP000253941">
    <property type="component" value="Unassembled WGS sequence"/>
</dbReference>
<evidence type="ECO:0000256" key="1">
    <source>
        <dbReference type="ARBA" id="ARBA00004418"/>
    </source>
</evidence>
<feature type="domain" description="SsuA/THI5-like" evidence="4">
    <location>
        <begin position="47"/>
        <end position="257"/>
    </location>
</feature>
<organism evidence="5 6">
    <name type="scientific">Ferruginivarius sediminum</name>
    <dbReference type="NCBI Taxonomy" id="2661937"/>
    <lineage>
        <taxon>Bacteria</taxon>
        <taxon>Pseudomonadati</taxon>
        <taxon>Pseudomonadota</taxon>
        <taxon>Alphaproteobacteria</taxon>
        <taxon>Rhodospirillales</taxon>
        <taxon>Rhodospirillaceae</taxon>
        <taxon>Ferruginivarius</taxon>
    </lineage>
</organism>
<proteinExistence type="inferred from homology"/>
<evidence type="ECO:0000256" key="3">
    <source>
        <dbReference type="ARBA" id="ARBA00022729"/>
    </source>
</evidence>
<reference evidence="5 6" key="1">
    <citation type="submission" date="2018-07" db="EMBL/GenBank/DDBJ databases">
        <title>Venubactetium sediminum gen. nov., sp. nov., isolated from a marine solar saltern.</title>
        <authorList>
            <person name="Wang S."/>
        </authorList>
    </citation>
    <scope>NUCLEOTIDE SEQUENCE [LARGE SCALE GENOMIC DNA]</scope>
    <source>
        <strain evidence="5 6">WD2A32</strain>
    </source>
</reference>
<dbReference type="RefSeq" id="WP_114581233.1">
    <property type="nucleotide sequence ID" value="NZ_QPMH01000004.1"/>
</dbReference>
<gene>
    <name evidence="5" type="ORF">DRB17_05715</name>
</gene>
<comment type="subcellular location">
    <subcellularLocation>
        <location evidence="1">Periplasm</location>
    </subcellularLocation>
</comment>
<dbReference type="Gene3D" id="3.40.190.10">
    <property type="entry name" value="Periplasmic binding protein-like II"/>
    <property type="match status" value="2"/>
</dbReference>
<dbReference type="PANTHER" id="PTHR30024">
    <property type="entry name" value="ALIPHATIC SULFONATES-BINDING PROTEIN-RELATED"/>
    <property type="match status" value="1"/>
</dbReference>
<accession>A0A369TBK9</accession>
<dbReference type="Pfam" id="PF09084">
    <property type="entry name" value="NMT1"/>
    <property type="match status" value="1"/>
</dbReference>
<keyword evidence="3" id="KW-0732">Signal</keyword>
<sequence length="339" mass="36413">MFVHLGRRLALSLLMVIVVSFGSVATAQDNDSFRLVRLSYSTGWDALPVVVAVERGFFTRQRLIVSGVAANSAGAVAQSLQANSTDIAVLPQRAFISLAAAGTNAKAIAVNSWGTQMQLVAPPNSGISTIKDLKGRTVAVGEGSAALPFLMRILNLEGLSPDSVRILQMPADQLATALPDGRADAVFDMGHITGPIIGAGQAKAVLNPQDVQKNLGAVGAMPVLASGRFIKNEPEVAQRVVNAWLAAQRYIHENPKDSAQLLRIFLHRHGVTVPEQLVANWIGLQRYDKLHEWTDNAIKDAEYNAWGLKQAGAIKEIPKLGGFVDNRFVKQAMKQIATN</sequence>
<dbReference type="EMBL" id="QPMH01000004">
    <property type="protein sequence ID" value="RDD62658.1"/>
    <property type="molecule type" value="Genomic_DNA"/>
</dbReference>
<name>A0A369TBK9_9PROT</name>